<keyword evidence="1" id="KW-0812">Transmembrane</keyword>
<sequence>MNPEKKFDYENENRTHIPVVTKATDDHNENEGYLRLEFFALSIVFCMGLLAIVFMAFYIISGYKHYRASYKLYKASNHHVERNAIASAVFVVPIFIWLVSMIIMVSSSLGRTIH</sequence>
<evidence type="ECO:0008006" key="4">
    <source>
        <dbReference type="Google" id="ProtNLM"/>
    </source>
</evidence>
<evidence type="ECO:0000313" key="3">
    <source>
        <dbReference type="Proteomes" id="UP001642360"/>
    </source>
</evidence>
<accession>A0ABC8TM30</accession>
<comment type="caution">
    <text evidence="2">The sequence shown here is derived from an EMBL/GenBank/DDBJ whole genome shotgun (WGS) entry which is preliminary data.</text>
</comment>
<keyword evidence="1" id="KW-0472">Membrane</keyword>
<gene>
    <name evidence="2" type="ORF">ILEXP_LOCUS40007</name>
</gene>
<dbReference type="AlphaFoldDB" id="A0ABC8TM30"/>
<keyword evidence="1" id="KW-1133">Transmembrane helix</keyword>
<name>A0ABC8TM30_9AQUA</name>
<dbReference type="Proteomes" id="UP001642360">
    <property type="component" value="Unassembled WGS sequence"/>
</dbReference>
<evidence type="ECO:0000313" key="2">
    <source>
        <dbReference type="EMBL" id="CAK9170510.1"/>
    </source>
</evidence>
<dbReference type="EMBL" id="CAUOFW020005506">
    <property type="protein sequence ID" value="CAK9170510.1"/>
    <property type="molecule type" value="Genomic_DNA"/>
</dbReference>
<feature type="transmembrane region" description="Helical" evidence="1">
    <location>
        <begin position="84"/>
        <end position="105"/>
    </location>
</feature>
<evidence type="ECO:0000256" key="1">
    <source>
        <dbReference type="SAM" id="Phobius"/>
    </source>
</evidence>
<protein>
    <recommendedName>
        <fullName evidence="4">Transmembrane protein</fullName>
    </recommendedName>
</protein>
<keyword evidence="3" id="KW-1185">Reference proteome</keyword>
<feature type="transmembrane region" description="Helical" evidence="1">
    <location>
        <begin position="38"/>
        <end position="63"/>
    </location>
</feature>
<feature type="non-terminal residue" evidence="2">
    <location>
        <position position="114"/>
    </location>
</feature>
<proteinExistence type="predicted"/>
<reference evidence="2 3" key="1">
    <citation type="submission" date="2024-02" db="EMBL/GenBank/DDBJ databases">
        <authorList>
            <person name="Vignale AGUSTIN F."/>
            <person name="Sosa J E."/>
            <person name="Modenutti C."/>
        </authorList>
    </citation>
    <scope>NUCLEOTIDE SEQUENCE [LARGE SCALE GENOMIC DNA]</scope>
</reference>
<organism evidence="2 3">
    <name type="scientific">Ilex paraguariensis</name>
    <name type="common">yerba mate</name>
    <dbReference type="NCBI Taxonomy" id="185542"/>
    <lineage>
        <taxon>Eukaryota</taxon>
        <taxon>Viridiplantae</taxon>
        <taxon>Streptophyta</taxon>
        <taxon>Embryophyta</taxon>
        <taxon>Tracheophyta</taxon>
        <taxon>Spermatophyta</taxon>
        <taxon>Magnoliopsida</taxon>
        <taxon>eudicotyledons</taxon>
        <taxon>Gunneridae</taxon>
        <taxon>Pentapetalae</taxon>
        <taxon>asterids</taxon>
        <taxon>campanulids</taxon>
        <taxon>Aquifoliales</taxon>
        <taxon>Aquifoliaceae</taxon>
        <taxon>Ilex</taxon>
    </lineage>
</organism>